<accession>A0A495K1R0</accession>
<evidence type="ECO:0000313" key="4">
    <source>
        <dbReference type="Proteomes" id="UP001185792"/>
    </source>
</evidence>
<dbReference type="Proteomes" id="UP001185792">
    <property type="component" value="Unassembled WGS sequence"/>
</dbReference>
<keyword evidence="4" id="KW-1185">Reference proteome</keyword>
<sequence>MNACTLWWDDGALAAVEAGERTHVFAAGADAVKAVRLAIRCPDVVLSLVLADPVTPEEDSSSLLPRVSVPTLVVASAPHPDTDLTAAQLFAGDIDNAVFVVVDGSAQPVHTASRSSFTEWSSSFVAIAEGLAAREGRLPIPPTPLVEGVLR</sequence>
<name>A0A315SN69_WILMA</name>
<dbReference type="Proteomes" id="UP000274762">
    <property type="component" value="Unassembled WGS sequence"/>
</dbReference>
<proteinExistence type="predicted"/>
<gene>
    <name evidence="2" type="ORF">DFJ75_1979</name>
    <name evidence="1" type="ORF">R4198_23285</name>
</gene>
<keyword evidence="1" id="KW-0378">Hydrolase</keyword>
<dbReference type="GO" id="GO:0016787">
    <property type="term" value="F:hydrolase activity"/>
    <property type="evidence" value="ECO:0007669"/>
    <property type="project" value="UniProtKB-KW"/>
</dbReference>
<accession>A0A315SN69</accession>
<evidence type="ECO:0000313" key="3">
    <source>
        <dbReference type="Proteomes" id="UP000274762"/>
    </source>
</evidence>
<protein>
    <submittedName>
        <fullName evidence="1">Hydrolase</fullName>
    </submittedName>
</protein>
<organism evidence="2 3">
    <name type="scientific">Williamsia marianensis</name>
    <dbReference type="NCBI Taxonomy" id="85044"/>
    <lineage>
        <taxon>Bacteria</taxon>
        <taxon>Bacillati</taxon>
        <taxon>Actinomycetota</taxon>
        <taxon>Actinomycetes</taxon>
        <taxon>Mycobacteriales</taxon>
        <taxon>Nocardiaceae</taxon>
        <taxon>Williamsia</taxon>
    </lineage>
</organism>
<reference evidence="1 4" key="2">
    <citation type="submission" date="2023-10" db="EMBL/GenBank/DDBJ databases">
        <title>Development of a sustainable strategy for remediation of hydrocarbon-contaminated territories based on the waste exchange concept.</title>
        <authorList>
            <person name="Krivoruchko A."/>
        </authorList>
    </citation>
    <scope>NUCLEOTIDE SEQUENCE [LARGE SCALE GENOMIC DNA]</scope>
    <source>
        <strain evidence="1 4">IEGM 1236</strain>
    </source>
</reference>
<dbReference type="SUPFAM" id="SSF53474">
    <property type="entry name" value="alpha/beta-Hydrolases"/>
    <property type="match status" value="1"/>
</dbReference>
<comment type="caution">
    <text evidence="2">The sequence shown here is derived from an EMBL/GenBank/DDBJ whole genome shotgun (WGS) entry which is preliminary data.</text>
</comment>
<dbReference type="RefSeq" id="WP_062799354.1">
    <property type="nucleotide sequence ID" value="NZ_CBCRXS010000004.1"/>
</dbReference>
<dbReference type="EMBL" id="JAWLUM010000004">
    <property type="protein sequence ID" value="MDV7136627.1"/>
    <property type="molecule type" value="Genomic_DNA"/>
</dbReference>
<dbReference type="EMBL" id="RBKV01000001">
    <property type="protein sequence ID" value="RKR95166.1"/>
    <property type="molecule type" value="Genomic_DNA"/>
</dbReference>
<dbReference type="Gene3D" id="3.40.50.1820">
    <property type="entry name" value="alpha/beta hydrolase"/>
    <property type="match status" value="1"/>
</dbReference>
<dbReference type="InterPro" id="IPR029058">
    <property type="entry name" value="AB_hydrolase_fold"/>
</dbReference>
<dbReference type="AlphaFoldDB" id="A0A315SN69"/>
<reference evidence="2 3" key="1">
    <citation type="submission" date="2018-10" db="EMBL/GenBank/DDBJ databases">
        <title>Sequencing the genomes of 1000 actinobacteria strains.</title>
        <authorList>
            <person name="Klenk H.-P."/>
        </authorList>
    </citation>
    <scope>NUCLEOTIDE SEQUENCE [LARGE SCALE GENOMIC DNA]</scope>
    <source>
        <strain evidence="2 3">DSM 44343</strain>
    </source>
</reference>
<evidence type="ECO:0000313" key="2">
    <source>
        <dbReference type="EMBL" id="RKR95166.1"/>
    </source>
</evidence>
<evidence type="ECO:0000313" key="1">
    <source>
        <dbReference type="EMBL" id="MDV7136627.1"/>
    </source>
</evidence>